<name>A0AAV5NQI0_9VIBR</name>
<evidence type="ECO:0000313" key="1">
    <source>
        <dbReference type="EMBL" id="GLQ72926.1"/>
    </source>
</evidence>
<reference evidence="2" key="1">
    <citation type="journal article" date="2019" name="Int. J. Syst. Evol. Microbiol.">
        <title>The Global Catalogue of Microorganisms (GCM) 10K type strain sequencing project: providing services to taxonomists for standard genome sequencing and annotation.</title>
        <authorList>
            <consortium name="The Broad Institute Genomics Platform"/>
            <consortium name="The Broad Institute Genome Sequencing Center for Infectious Disease"/>
            <person name="Wu L."/>
            <person name="Ma J."/>
        </authorList>
    </citation>
    <scope>NUCLEOTIDE SEQUENCE [LARGE SCALE GENOMIC DNA]</scope>
    <source>
        <strain evidence="2">NBRC 15640</strain>
    </source>
</reference>
<accession>A0AAV5NQI0</accession>
<gene>
    <name evidence="1" type="ORF">GCM10007932_22860</name>
</gene>
<comment type="caution">
    <text evidence="1">The sequence shown here is derived from an EMBL/GenBank/DDBJ whole genome shotgun (WGS) entry which is preliminary data.</text>
</comment>
<dbReference type="RefSeq" id="WP_224055511.1">
    <property type="nucleotide sequence ID" value="NZ_AP025153.1"/>
</dbReference>
<sequence length="62" mass="6990">MIIFVPCVAYPEIGEEPDHNGVFSDPSSEDGDDIFNLIARHWKPILPITISCSQLVFAKRIF</sequence>
<protein>
    <submittedName>
        <fullName evidence="1">Uncharacterized protein</fullName>
    </submittedName>
</protein>
<evidence type="ECO:0000313" key="2">
    <source>
        <dbReference type="Proteomes" id="UP001156690"/>
    </source>
</evidence>
<dbReference type="EMBL" id="BSNX01000022">
    <property type="protein sequence ID" value="GLQ72926.1"/>
    <property type="molecule type" value="Genomic_DNA"/>
</dbReference>
<dbReference type="Proteomes" id="UP001156690">
    <property type="component" value="Unassembled WGS sequence"/>
</dbReference>
<organism evidence="1 2">
    <name type="scientific">Vibrio penaeicida</name>
    <dbReference type="NCBI Taxonomy" id="104609"/>
    <lineage>
        <taxon>Bacteria</taxon>
        <taxon>Pseudomonadati</taxon>
        <taxon>Pseudomonadota</taxon>
        <taxon>Gammaproteobacteria</taxon>
        <taxon>Vibrionales</taxon>
        <taxon>Vibrionaceae</taxon>
        <taxon>Vibrio</taxon>
    </lineage>
</organism>
<proteinExistence type="predicted"/>
<dbReference type="AlphaFoldDB" id="A0AAV5NQI0"/>
<keyword evidence="2" id="KW-1185">Reference proteome</keyword>